<dbReference type="Proteomes" id="UP000814128">
    <property type="component" value="Unassembled WGS sequence"/>
</dbReference>
<evidence type="ECO:0000313" key="1">
    <source>
        <dbReference type="EMBL" id="KAI0028862.1"/>
    </source>
</evidence>
<accession>A0ACB8QAZ0</accession>
<gene>
    <name evidence="1" type="ORF">K488DRAFT_73438</name>
</gene>
<reference evidence="1" key="2">
    <citation type="journal article" date="2022" name="New Phytol.">
        <title>Evolutionary transition to the ectomycorrhizal habit in the genomes of a hyperdiverse lineage of mushroom-forming fungi.</title>
        <authorList>
            <person name="Looney B."/>
            <person name="Miyauchi S."/>
            <person name="Morin E."/>
            <person name="Drula E."/>
            <person name="Courty P.E."/>
            <person name="Kohler A."/>
            <person name="Kuo A."/>
            <person name="LaButti K."/>
            <person name="Pangilinan J."/>
            <person name="Lipzen A."/>
            <person name="Riley R."/>
            <person name="Andreopoulos W."/>
            <person name="He G."/>
            <person name="Johnson J."/>
            <person name="Nolan M."/>
            <person name="Tritt A."/>
            <person name="Barry K.W."/>
            <person name="Grigoriev I.V."/>
            <person name="Nagy L.G."/>
            <person name="Hibbett D."/>
            <person name="Henrissat B."/>
            <person name="Matheny P.B."/>
            <person name="Labbe J."/>
            <person name="Martin F.M."/>
        </authorList>
    </citation>
    <scope>NUCLEOTIDE SEQUENCE</scope>
    <source>
        <strain evidence="1">EC-137</strain>
    </source>
</reference>
<sequence length="401" mass="44370">MQYFEEDHSHRLSQKEWLVKVDNRNSIPYLMTCVLMISDTKTVWAEVLSIPQLARRWVELNPHSSPSDLSSLGDVTVTNIWLNEILQYLSDMHSLGGIDDSSFEIADSKFALCKGDIVWRWNAFLVGPKFSAELLSRHLIVPLATDKVGRTARRGVGTHLKNVLMRPRLSTLLQRITALLNSSNNLPRISSEAETPEFKLPSRPREQGQVDHLVELSTETYGPPREFSMTQKHEIKLTSPTIQRAPNPECDPDAGSKDKGKQTSSLRRPPTTPKAKALSPINSDSETAPESGDSSMQQAALQLQPHTPAASEAMPLPARQSREPVSHDGELSEWTGRVLRREAPSPASDSDTASPPPKKVRPRVSTDASESSDESSAQGHSGGIVSKRGTRQPIKRGGRRF</sequence>
<name>A0ACB8QAZ0_9AGAM</name>
<proteinExistence type="predicted"/>
<protein>
    <submittedName>
        <fullName evidence="1">Uncharacterized protein</fullName>
    </submittedName>
</protein>
<reference evidence="1" key="1">
    <citation type="submission" date="2021-02" db="EMBL/GenBank/DDBJ databases">
        <authorList>
            <consortium name="DOE Joint Genome Institute"/>
            <person name="Ahrendt S."/>
            <person name="Looney B.P."/>
            <person name="Miyauchi S."/>
            <person name="Morin E."/>
            <person name="Drula E."/>
            <person name="Courty P.E."/>
            <person name="Chicoki N."/>
            <person name="Fauchery L."/>
            <person name="Kohler A."/>
            <person name="Kuo A."/>
            <person name="Labutti K."/>
            <person name="Pangilinan J."/>
            <person name="Lipzen A."/>
            <person name="Riley R."/>
            <person name="Andreopoulos W."/>
            <person name="He G."/>
            <person name="Johnson J."/>
            <person name="Barry K.W."/>
            <person name="Grigoriev I.V."/>
            <person name="Nagy L."/>
            <person name="Hibbett D."/>
            <person name="Henrissat B."/>
            <person name="Matheny P.B."/>
            <person name="Labbe J."/>
            <person name="Martin F."/>
        </authorList>
    </citation>
    <scope>NUCLEOTIDE SEQUENCE</scope>
    <source>
        <strain evidence="1">EC-137</strain>
    </source>
</reference>
<evidence type="ECO:0000313" key="2">
    <source>
        <dbReference type="Proteomes" id="UP000814128"/>
    </source>
</evidence>
<dbReference type="EMBL" id="MU273717">
    <property type="protein sequence ID" value="KAI0028862.1"/>
    <property type="molecule type" value="Genomic_DNA"/>
</dbReference>
<comment type="caution">
    <text evidence="1">The sequence shown here is derived from an EMBL/GenBank/DDBJ whole genome shotgun (WGS) entry which is preliminary data.</text>
</comment>
<organism evidence="1 2">
    <name type="scientific">Vararia minispora EC-137</name>
    <dbReference type="NCBI Taxonomy" id="1314806"/>
    <lineage>
        <taxon>Eukaryota</taxon>
        <taxon>Fungi</taxon>
        <taxon>Dikarya</taxon>
        <taxon>Basidiomycota</taxon>
        <taxon>Agaricomycotina</taxon>
        <taxon>Agaricomycetes</taxon>
        <taxon>Russulales</taxon>
        <taxon>Lachnocladiaceae</taxon>
        <taxon>Vararia</taxon>
    </lineage>
</organism>
<keyword evidence="2" id="KW-1185">Reference proteome</keyword>